<protein>
    <recommendedName>
        <fullName evidence="9">ATPase</fullName>
    </recommendedName>
</protein>
<dbReference type="Pfam" id="PF26388">
    <property type="entry name" value="DUF6079_6th"/>
    <property type="match status" value="1"/>
</dbReference>
<gene>
    <name evidence="7" type="ORF">RJ41_14755</name>
</gene>
<feature type="domain" description="DUF6079" evidence="4">
    <location>
        <begin position="707"/>
        <end position="837"/>
    </location>
</feature>
<feature type="domain" description="DUF6079" evidence="3">
    <location>
        <begin position="483"/>
        <end position="689"/>
    </location>
</feature>
<organism evidence="7 8">
    <name type="scientific">Alteromonas marina</name>
    <dbReference type="NCBI Taxonomy" id="203795"/>
    <lineage>
        <taxon>Bacteria</taxon>
        <taxon>Pseudomonadati</taxon>
        <taxon>Pseudomonadota</taxon>
        <taxon>Gammaproteobacteria</taxon>
        <taxon>Alteromonadales</taxon>
        <taxon>Alteromonadaceae</taxon>
        <taxon>Alteromonas/Salinimonas group</taxon>
        <taxon>Alteromonas</taxon>
    </lineage>
</organism>
<accession>A0A0B3Y7S1</accession>
<comment type="caution">
    <text evidence="7">The sequence shown here is derived from an EMBL/GenBank/DDBJ whole genome shotgun (WGS) entry which is preliminary data.</text>
</comment>
<evidence type="ECO:0000259" key="1">
    <source>
        <dbReference type="Pfam" id="PF19557"/>
    </source>
</evidence>
<dbReference type="InterPro" id="IPR058573">
    <property type="entry name" value="DUF6079_5th"/>
</dbReference>
<dbReference type="InterPro" id="IPR058572">
    <property type="entry name" value="DUF6079_4th"/>
</dbReference>
<dbReference type="InterPro" id="IPR045725">
    <property type="entry name" value="DUF6079_N"/>
</dbReference>
<dbReference type="EMBL" id="JWLW01000056">
    <property type="protein sequence ID" value="KHT46328.1"/>
    <property type="molecule type" value="Genomic_DNA"/>
</dbReference>
<evidence type="ECO:0000313" key="8">
    <source>
        <dbReference type="Proteomes" id="UP000031197"/>
    </source>
</evidence>
<feature type="domain" description="DUF6079" evidence="5">
    <location>
        <begin position="843"/>
        <end position="1038"/>
    </location>
</feature>
<dbReference type="Proteomes" id="UP000031197">
    <property type="component" value="Unassembled WGS sequence"/>
</dbReference>
<feature type="domain" description="DUF6079" evidence="1">
    <location>
        <begin position="21"/>
        <end position="250"/>
    </location>
</feature>
<dbReference type="AlphaFoldDB" id="A0A0B3Y7S1"/>
<dbReference type="SUPFAM" id="SSF52540">
    <property type="entry name" value="P-loop containing nucleoside triphosphate hydrolases"/>
    <property type="match status" value="1"/>
</dbReference>
<keyword evidence="8" id="KW-1185">Reference proteome</keyword>
<evidence type="ECO:0000259" key="4">
    <source>
        <dbReference type="Pfam" id="PF26385"/>
    </source>
</evidence>
<evidence type="ECO:0000313" key="7">
    <source>
        <dbReference type="EMBL" id="KHT46328.1"/>
    </source>
</evidence>
<dbReference type="Pfam" id="PF26384">
    <property type="entry name" value="DUF6079_3rd"/>
    <property type="match status" value="1"/>
</dbReference>
<name>A0A0B3Y7S1_9ALTE</name>
<evidence type="ECO:0000259" key="5">
    <source>
        <dbReference type="Pfam" id="PF26387"/>
    </source>
</evidence>
<dbReference type="Pfam" id="PF26385">
    <property type="entry name" value="DUF6079_4th"/>
    <property type="match status" value="1"/>
</dbReference>
<dbReference type="Pfam" id="PF26383">
    <property type="entry name" value="DUF6079_2nd"/>
    <property type="match status" value="1"/>
</dbReference>
<dbReference type="Pfam" id="PF19557">
    <property type="entry name" value="DUF6079_1st"/>
    <property type="match status" value="1"/>
</dbReference>
<dbReference type="OrthoDB" id="8780745at2"/>
<evidence type="ECO:0000259" key="2">
    <source>
        <dbReference type="Pfam" id="PF26383"/>
    </source>
</evidence>
<reference evidence="7 8" key="1">
    <citation type="submission" date="2014-12" db="EMBL/GenBank/DDBJ databases">
        <title>Genome sequencing of Alteromonas marina AD001.</title>
        <authorList>
            <person name="Adrian T.G.S."/>
            <person name="Chan K.G."/>
        </authorList>
    </citation>
    <scope>NUCLEOTIDE SEQUENCE [LARGE SCALE GENOMIC DNA]</scope>
    <source>
        <strain evidence="7 8">AD001</strain>
    </source>
</reference>
<evidence type="ECO:0000259" key="3">
    <source>
        <dbReference type="Pfam" id="PF26384"/>
    </source>
</evidence>
<dbReference type="InterPro" id="IPR058571">
    <property type="entry name" value="DUF6079_3rd"/>
</dbReference>
<proteinExistence type="predicted"/>
<dbReference type="RefSeq" id="WP_039222424.1">
    <property type="nucleotide sequence ID" value="NZ_JWLW01000056.1"/>
</dbReference>
<evidence type="ECO:0000259" key="6">
    <source>
        <dbReference type="Pfam" id="PF26388"/>
    </source>
</evidence>
<dbReference type="Pfam" id="PF26387">
    <property type="entry name" value="DUF6079_5th"/>
    <property type="match status" value="1"/>
</dbReference>
<dbReference type="InterPro" id="IPR058574">
    <property type="entry name" value="DUF6079_6th"/>
</dbReference>
<feature type="domain" description="DUF6079" evidence="6">
    <location>
        <begin position="1047"/>
        <end position="1135"/>
    </location>
</feature>
<evidence type="ECO:0008006" key="9">
    <source>
        <dbReference type="Google" id="ProtNLM"/>
    </source>
</evidence>
<sequence>MKKYNELIQFEPVKTTIELEDSADHKKAESLISSYVISEKMKTKLNDIIIKHLQYNDFADNKALWIVGNYGSGKSHLMSVIAALAEFPDLVEKITNEDVKRCAEQIAGKFKVIRFEIGSSKMDLTDIITSQLTQGLKEIGIDYEFPPMEQITSNHKQYIEEMMAEFNNKYPDHGLLLICDEILDYFRSRNNQQLPLDMAMLRVLGEVIEGTRFRFIAGVQEAIFADPRLSFISKEIKRITDRAVEVVIAREDIKFVVAERLLKKSAQQQEWIRNYLQKFTPYYEKMNERLDEFVHMFPVHPDYINTFERVRIAGLEQRQVLRSLSNYMEKLMPTEVPEEQPGIFSYDTYWNELSSEPSMKTNPEVGQVIETGETLVERIEQAYPTAGEKDFAKRLVAALAIHRMAVGDIYNEMGATAAELRDSLCLFIKNIDALPGDKHKNLETHIVTVLGKVRKTVNGQFFARNRANDQFYIDLKRTVDFDAKIENKAATLASDNVNDAYRAAMLEILEQSDTQQLHKMWQHELKWIDRNVNRQGWLFLGSPNERETAKPQRDYYMYFIQPEDAPKLKKEHIRDDEVLFVLKNRNEEFNRYLKYYAASVELRGHATGNEKQTYKLKADEYLREMQKWIRNHIADAYEVRYNGQSKPIMDWLKGTSVRDITGISASEHGNVKDIFEAVASYVLGGYFESLAPEYPKFSQWITGDTMQSAAKDVLNHLAGGSATKRATAVLDALELLDGDKLSATKSRFSSTVLEILKAKGHGQVVNSSELLEQVNANLYFKPKTYRLEQEWLLVVLAALVYSGELELAVVGNTISASNAESFKSTDFDDLINFKHIQAPKDFNTSAIKSLLNLLGMNEGLAISIQQGDDSIVREMVDKIEDKVKDLVLDIQTVKGRLQLWGQHVLEDAEATILVEKLSSAKVFLEEMQRFNTPGKLKNLKASSETINAQHENLQEWHNFKQLESIVNEFTDIANYLNQAQLVLSENDDWQESVANCKQELRTGIADKEQRLSSEFKHTMMHQLEQVKKTYISRFIELYQRSHLTLAEDKIKGDLINDERLKTLDLLCGISLLPGAQIKEWRGEWAKLQPAANIDSKQLAINPSPVAFSPRTEGTLAPASSRLTRLDDQLDAMLTEWTSNLKSNLDDPFIDLSLVHIEQKAEIEAFIASGVLPDPVSNDFVTEVNKVLEGLVKVTISSDDLVSSLGKGTPQSIEEIKVRFERLVAERTKGQNSDKVRIVIQ</sequence>
<dbReference type="InterPro" id="IPR027417">
    <property type="entry name" value="P-loop_NTPase"/>
</dbReference>
<dbReference type="InterPro" id="IPR058569">
    <property type="entry name" value="DUF6079_2nd"/>
</dbReference>
<feature type="domain" description="DUF6079" evidence="2">
    <location>
        <begin position="266"/>
        <end position="478"/>
    </location>
</feature>